<comment type="similarity">
    <text evidence="1">Belongs to the NUT family.</text>
</comment>
<dbReference type="KEGG" id="pdic:118499330"/>
<feature type="transmembrane region" description="Helical" evidence="3">
    <location>
        <begin position="113"/>
        <end position="142"/>
    </location>
</feature>
<reference evidence="6 7" key="1">
    <citation type="submission" date="2025-04" db="UniProtKB">
        <authorList>
            <consortium name="RefSeq"/>
        </authorList>
    </citation>
    <scope>IDENTIFICATION</scope>
    <source>
        <tissue evidence="6 7">Muscle</tissue>
    </source>
</reference>
<keyword evidence="3" id="KW-1133">Transmembrane helix</keyword>
<evidence type="ECO:0000313" key="7">
    <source>
        <dbReference type="RefSeq" id="XP_035875931.1"/>
    </source>
</evidence>
<dbReference type="RefSeq" id="XP_035875930.1">
    <property type="nucleotide sequence ID" value="XM_036020037.1"/>
</dbReference>
<organism evidence="5 6">
    <name type="scientific">Phyllostomus discolor</name>
    <name type="common">pale spear-nosed bat</name>
    <dbReference type="NCBI Taxonomy" id="89673"/>
    <lineage>
        <taxon>Eukaryota</taxon>
        <taxon>Metazoa</taxon>
        <taxon>Chordata</taxon>
        <taxon>Craniata</taxon>
        <taxon>Vertebrata</taxon>
        <taxon>Euteleostomi</taxon>
        <taxon>Mammalia</taxon>
        <taxon>Eutheria</taxon>
        <taxon>Laurasiatheria</taxon>
        <taxon>Chiroptera</taxon>
        <taxon>Yangochiroptera</taxon>
        <taxon>Phyllostomidae</taxon>
        <taxon>Phyllostominae</taxon>
        <taxon>Phyllostomus</taxon>
    </lineage>
</organism>
<proteinExistence type="inferred from homology"/>
<evidence type="ECO:0000256" key="2">
    <source>
        <dbReference type="SAM" id="MobiDB-lite"/>
    </source>
</evidence>
<sequence>MEDVPRVQGTCRPQGTQETETSDEIPPEAVQEYMDIMDELEGLAHSATGDKGGEREEDRKELQQGQDETHLDLGLLNYIEYLCYQDDYVTKVGWLRAPGSTGFQGVALQHPELGCMCVCVCVCGVLSVCMCGLALLCLYVYVFLCECV</sequence>
<dbReference type="PANTHER" id="PTHR22879:SF14">
    <property type="entry name" value="NUT FAMILY MEMBER 2A-RELATED"/>
    <property type="match status" value="1"/>
</dbReference>
<dbReference type="RefSeq" id="XP_035875931.1">
    <property type="nucleotide sequence ID" value="XM_036020038.1"/>
</dbReference>
<keyword evidence="3" id="KW-0472">Membrane</keyword>
<dbReference type="OrthoDB" id="9750724at2759"/>
<dbReference type="PANTHER" id="PTHR22879">
    <property type="entry name" value="NUT FAMILY MEMBER 1"/>
    <property type="match status" value="1"/>
</dbReference>
<evidence type="ECO:0000313" key="5">
    <source>
        <dbReference type="Proteomes" id="UP000504628"/>
    </source>
</evidence>
<feature type="region of interest" description="Disordered" evidence="2">
    <location>
        <begin position="1"/>
        <end position="27"/>
    </location>
</feature>
<dbReference type="Proteomes" id="UP000504628">
    <property type="component" value="Chromosome 3"/>
</dbReference>
<dbReference type="AlphaFoldDB" id="A0A7E6D9H1"/>
<name>A0A7E6D9H1_9CHIR</name>
<dbReference type="InterPro" id="IPR024309">
    <property type="entry name" value="NUT_N"/>
</dbReference>
<protein>
    <submittedName>
        <fullName evidence="6 7">NUT family member 2F-like</fullName>
    </submittedName>
</protein>
<feature type="region of interest" description="Disordered" evidence="2">
    <location>
        <begin position="44"/>
        <end position="66"/>
    </location>
</feature>
<dbReference type="InterPro" id="IPR024310">
    <property type="entry name" value="NUT"/>
</dbReference>
<keyword evidence="5" id="KW-1185">Reference proteome</keyword>
<evidence type="ECO:0000256" key="1">
    <source>
        <dbReference type="ARBA" id="ARBA00010586"/>
    </source>
</evidence>
<evidence type="ECO:0000259" key="4">
    <source>
        <dbReference type="Pfam" id="PF12881"/>
    </source>
</evidence>
<dbReference type="KEGG" id="pdic:118499329"/>
<evidence type="ECO:0000313" key="6">
    <source>
        <dbReference type="RefSeq" id="XP_035875930.1"/>
    </source>
</evidence>
<feature type="compositionally biased region" description="Basic and acidic residues" evidence="2">
    <location>
        <begin position="51"/>
        <end position="66"/>
    </location>
</feature>
<feature type="domain" description="Nuclear Testis protein N-terminal" evidence="4">
    <location>
        <begin position="10"/>
        <end position="92"/>
    </location>
</feature>
<dbReference type="Pfam" id="PF12881">
    <property type="entry name" value="NUT"/>
    <property type="match status" value="1"/>
</dbReference>
<dbReference type="GeneID" id="118499329"/>
<accession>A0A7E6D9H1</accession>
<evidence type="ECO:0000256" key="3">
    <source>
        <dbReference type="SAM" id="Phobius"/>
    </source>
</evidence>
<gene>
    <name evidence="6" type="primary">LOC118499329</name>
    <name evidence="7" type="synonym">LOC118499330</name>
</gene>
<keyword evidence="3" id="KW-0812">Transmembrane</keyword>